<gene>
    <name evidence="2" type="ORF">PAC_02982</name>
</gene>
<accession>A0A1L7WJZ8</accession>
<dbReference type="Proteomes" id="UP000184330">
    <property type="component" value="Unassembled WGS sequence"/>
</dbReference>
<organism evidence="2 3">
    <name type="scientific">Phialocephala subalpina</name>
    <dbReference type="NCBI Taxonomy" id="576137"/>
    <lineage>
        <taxon>Eukaryota</taxon>
        <taxon>Fungi</taxon>
        <taxon>Dikarya</taxon>
        <taxon>Ascomycota</taxon>
        <taxon>Pezizomycotina</taxon>
        <taxon>Leotiomycetes</taxon>
        <taxon>Helotiales</taxon>
        <taxon>Mollisiaceae</taxon>
        <taxon>Phialocephala</taxon>
        <taxon>Phialocephala fortinii species complex</taxon>
    </lineage>
</organism>
<dbReference type="EMBL" id="FJOG01000003">
    <property type="protein sequence ID" value="CZR53104.1"/>
    <property type="molecule type" value="Genomic_DNA"/>
</dbReference>
<evidence type="ECO:0000256" key="1">
    <source>
        <dbReference type="SAM" id="MobiDB-lite"/>
    </source>
</evidence>
<reference evidence="2 3" key="1">
    <citation type="submission" date="2016-03" db="EMBL/GenBank/DDBJ databases">
        <authorList>
            <person name="Ploux O."/>
        </authorList>
    </citation>
    <scope>NUCLEOTIDE SEQUENCE [LARGE SCALE GENOMIC DNA]</scope>
    <source>
        <strain evidence="2 3">UAMH 11012</strain>
    </source>
</reference>
<feature type="compositionally biased region" description="Basic and acidic residues" evidence="1">
    <location>
        <begin position="17"/>
        <end position="33"/>
    </location>
</feature>
<name>A0A1L7WJZ8_9HELO</name>
<feature type="region of interest" description="Disordered" evidence="1">
    <location>
        <begin position="1"/>
        <end position="33"/>
    </location>
</feature>
<dbReference type="AlphaFoldDB" id="A0A1L7WJZ8"/>
<protein>
    <submittedName>
        <fullName evidence="2">Uncharacterized protein</fullName>
    </submittedName>
</protein>
<evidence type="ECO:0000313" key="2">
    <source>
        <dbReference type="EMBL" id="CZR53104.1"/>
    </source>
</evidence>
<keyword evidence="3" id="KW-1185">Reference proteome</keyword>
<sequence length="211" mass="23557">MALASPTSTPENSSEPNLEKDGEERGQKQPGDKQDMLEQMREMRFEVGNTKVGKLVAELDFIDDDADALLVLLHAAHHKGGNIPGYPPPRHLLIKLRSSATSTVETHRARAIESILDAVYHTLEKPINHSTELCTRHDRKCFLLMVEDFNQKLKDKGICPRPKPGSSVIKVDDLIDVGFKVLNGPSRLRAQRHRRPGNCSYAPQGLHEVES</sequence>
<feature type="region of interest" description="Disordered" evidence="1">
    <location>
        <begin position="190"/>
        <end position="211"/>
    </location>
</feature>
<proteinExistence type="predicted"/>
<evidence type="ECO:0000313" key="3">
    <source>
        <dbReference type="Proteomes" id="UP000184330"/>
    </source>
</evidence>
<feature type="compositionally biased region" description="Low complexity" evidence="1">
    <location>
        <begin position="1"/>
        <end position="16"/>
    </location>
</feature>